<dbReference type="Gene3D" id="3.30.300.30">
    <property type="match status" value="1"/>
</dbReference>
<comment type="similarity">
    <text evidence="2">Belongs to the ATP-dependent AMP-binding enzyme family.</text>
</comment>
<dbReference type="PANTHER" id="PTHR43201:SF5">
    <property type="entry name" value="MEDIUM-CHAIN ACYL-COA LIGASE ACSF2, MITOCHONDRIAL"/>
    <property type="match status" value="1"/>
</dbReference>
<evidence type="ECO:0000256" key="5">
    <source>
        <dbReference type="ARBA" id="ARBA00022723"/>
    </source>
</evidence>
<keyword evidence="5" id="KW-0479">Metal-binding</keyword>
<evidence type="ECO:0000256" key="1">
    <source>
        <dbReference type="ARBA" id="ARBA00001946"/>
    </source>
</evidence>
<protein>
    <recommendedName>
        <fullName evidence="9">3-methylmercaptopropionyl-CoA ligase</fullName>
        <ecNumber evidence="8">6.2.1.44</ecNumber>
    </recommendedName>
</protein>
<evidence type="ECO:0000256" key="4">
    <source>
        <dbReference type="ARBA" id="ARBA00022598"/>
    </source>
</evidence>
<dbReference type="EC" id="6.2.1.44" evidence="8"/>
<dbReference type="InterPro" id="IPR045851">
    <property type="entry name" value="AMP-bd_C_sf"/>
</dbReference>
<comment type="catalytic activity">
    <reaction evidence="7">
        <text>3-(methylsulfanyl)propanoate + ATP + CoA = 3-(methylsulfanyl)propanoyl-CoA + AMP + diphosphate</text>
        <dbReference type="Rhea" id="RHEA:43052"/>
        <dbReference type="ChEBI" id="CHEBI:30616"/>
        <dbReference type="ChEBI" id="CHEBI:33019"/>
        <dbReference type="ChEBI" id="CHEBI:49016"/>
        <dbReference type="ChEBI" id="CHEBI:57287"/>
        <dbReference type="ChEBI" id="CHEBI:82815"/>
        <dbReference type="ChEBI" id="CHEBI:456215"/>
        <dbReference type="EC" id="6.2.1.44"/>
    </reaction>
    <physiologicalReaction direction="left-to-right" evidence="7">
        <dbReference type="Rhea" id="RHEA:43053"/>
    </physiologicalReaction>
</comment>
<evidence type="ECO:0000259" key="10">
    <source>
        <dbReference type="Pfam" id="PF00501"/>
    </source>
</evidence>
<evidence type="ECO:0000256" key="2">
    <source>
        <dbReference type="ARBA" id="ARBA00006432"/>
    </source>
</evidence>
<dbReference type="GO" id="GO:0006631">
    <property type="term" value="P:fatty acid metabolic process"/>
    <property type="evidence" value="ECO:0007669"/>
    <property type="project" value="TreeGrafter"/>
</dbReference>
<evidence type="ECO:0000256" key="6">
    <source>
        <dbReference type="ARBA" id="ARBA00022842"/>
    </source>
</evidence>
<dbReference type="PROSITE" id="PS00455">
    <property type="entry name" value="AMP_BINDING"/>
    <property type="match status" value="1"/>
</dbReference>
<dbReference type="InterPro" id="IPR020845">
    <property type="entry name" value="AMP-binding_CS"/>
</dbReference>
<evidence type="ECO:0000256" key="3">
    <source>
        <dbReference type="ARBA" id="ARBA00011738"/>
    </source>
</evidence>
<dbReference type="InterPro" id="IPR042099">
    <property type="entry name" value="ANL_N_sf"/>
</dbReference>
<proteinExistence type="inferred from homology"/>
<comment type="subunit">
    <text evidence="3">Homodimer.</text>
</comment>
<sequence length="564" mass="60858">MSDAPAIWISAEPAGGLLELSVGEMLDRQAATYPERRAVIVEHTELGEATTWTYAALKDEADRLARGLIGWGVGRGDHVAVMAPNCAECILLEYALAKLGAVLVTVNPGLREDEIGYILGQSQVSHLLFAADHRGYDLAAALNRLMPDLATATDGRREGIGLADLQRVALIGPGQAPFALPYDRLVDLGAGVDADTLAERQSQVSCQDVAQIQYTSGTTGRPKGAMLRHRSILNNARQMGLRAGLRGDDVLLSAMPLFHTAGCVCNVLGMLNVGGCFVTMDAFDPARMLDLWERHEATVINAVPTMYARMLDHPDFARRRTDSLRLANTGGTSIPPSLMRRLKEETGAEPMIVMGMTECSPVITQTAPEDDFDTRISTAGTPLPGTEIRIADPETGASVPFGAEGELCVRGYLLTAGYFDMPERTAETIDAEGWLHSGDLAVLDEAGHIRIVGRLKDMLIRGGENVYPVEIEDCLLAHPDVSQAQVVGAPDPDLGEDIYAFVLLRDGATATPDTLRDHVRARLARHKLPKWVEVVDSFPMTSNGKIRKVDLREIAAARVKEGAA</sequence>
<keyword evidence="4" id="KW-0436">Ligase</keyword>
<dbReference type="Gene3D" id="3.40.50.12780">
    <property type="entry name" value="N-terminal domain of ligase-like"/>
    <property type="match status" value="1"/>
</dbReference>
<dbReference type="AlphaFoldDB" id="A0A1H3L913"/>
<dbReference type="RefSeq" id="WP_089884045.1">
    <property type="nucleotide sequence ID" value="NZ_FNPF01000012.1"/>
</dbReference>
<evidence type="ECO:0000256" key="9">
    <source>
        <dbReference type="ARBA" id="ARBA00067668"/>
    </source>
</evidence>
<dbReference type="Proteomes" id="UP000199286">
    <property type="component" value="Unassembled WGS sequence"/>
</dbReference>
<dbReference type="InterPro" id="IPR025110">
    <property type="entry name" value="AMP-bd_C"/>
</dbReference>
<dbReference type="FunFam" id="3.30.300.30:FF:000008">
    <property type="entry name" value="2,3-dihydroxybenzoate-AMP ligase"/>
    <property type="match status" value="1"/>
</dbReference>
<keyword evidence="6" id="KW-0460">Magnesium</keyword>
<evidence type="ECO:0000259" key="11">
    <source>
        <dbReference type="Pfam" id="PF13193"/>
    </source>
</evidence>
<keyword evidence="13" id="KW-1185">Reference proteome</keyword>
<dbReference type="GO" id="GO:0046872">
    <property type="term" value="F:metal ion binding"/>
    <property type="evidence" value="ECO:0007669"/>
    <property type="project" value="UniProtKB-KW"/>
</dbReference>
<feature type="domain" description="AMP-binding enzyme C-terminal" evidence="11">
    <location>
        <begin position="470"/>
        <end position="545"/>
    </location>
</feature>
<reference evidence="12 13" key="1">
    <citation type="submission" date="2016-10" db="EMBL/GenBank/DDBJ databases">
        <authorList>
            <person name="de Groot N.N."/>
        </authorList>
    </citation>
    <scope>NUCLEOTIDE SEQUENCE [LARGE SCALE GENOMIC DNA]</scope>
    <source>
        <strain evidence="12 13">DSM 26880</strain>
    </source>
</reference>
<dbReference type="EMBL" id="FNPF01000012">
    <property type="protein sequence ID" value="SDY60933.1"/>
    <property type="molecule type" value="Genomic_DNA"/>
</dbReference>
<accession>A0A1H3L913</accession>
<evidence type="ECO:0000256" key="7">
    <source>
        <dbReference type="ARBA" id="ARBA00051915"/>
    </source>
</evidence>
<dbReference type="STRING" id="321339.SAMN05444340_11215"/>
<dbReference type="SUPFAM" id="SSF56801">
    <property type="entry name" value="Acetyl-CoA synthetase-like"/>
    <property type="match status" value="1"/>
</dbReference>
<comment type="cofactor">
    <cofactor evidence="1">
        <name>Mg(2+)</name>
        <dbReference type="ChEBI" id="CHEBI:18420"/>
    </cofactor>
</comment>
<organism evidence="12 13">
    <name type="scientific">Citreimonas salinaria</name>
    <dbReference type="NCBI Taxonomy" id="321339"/>
    <lineage>
        <taxon>Bacteria</taxon>
        <taxon>Pseudomonadati</taxon>
        <taxon>Pseudomonadota</taxon>
        <taxon>Alphaproteobacteria</taxon>
        <taxon>Rhodobacterales</taxon>
        <taxon>Roseobacteraceae</taxon>
        <taxon>Citreimonas</taxon>
    </lineage>
</organism>
<dbReference type="InterPro" id="IPR000873">
    <property type="entry name" value="AMP-dep_synth/lig_dom"/>
</dbReference>
<dbReference type="Pfam" id="PF00501">
    <property type="entry name" value="AMP-binding"/>
    <property type="match status" value="1"/>
</dbReference>
<name>A0A1H3L913_9RHOB</name>
<evidence type="ECO:0000313" key="12">
    <source>
        <dbReference type="EMBL" id="SDY60933.1"/>
    </source>
</evidence>
<dbReference type="Pfam" id="PF13193">
    <property type="entry name" value="AMP-binding_C"/>
    <property type="match status" value="1"/>
</dbReference>
<dbReference type="PANTHER" id="PTHR43201">
    <property type="entry name" value="ACYL-COA SYNTHETASE"/>
    <property type="match status" value="1"/>
</dbReference>
<feature type="domain" description="AMP-dependent synthetase/ligase" evidence="10">
    <location>
        <begin position="26"/>
        <end position="419"/>
    </location>
</feature>
<dbReference type="GO" id="GO:0031956">
    <property type="term" value="F:medium-chain fatty acid-CoA ligase activity"/>
    <property type="evidence" value="ECO:0007669"/>
    <property type="project" value="TreeGrafter"/>
</dbReference>
<evidence type="ECO:0000313" key="13">
    <source>
        <dbReference type="Proteomes" id="UP000199286"/>
    </source>
</evidence>
<dbReference type="OrthoDB" id="9803968at2"/>
<evidence type="ECO:0000256" key="8">
    <source>
        <dbReference type="ARBA" id="ARBA00066616"/>
    </source>
</evidence>
<gene>
    <name evidence="12" type="ORF">SAMN05444340_11215</name>
</gene>